<evidence type="ECO:0000259" key="5">
    <source>
        <dbReference type="PROSITE" id="PS50931"/>
    </source>
</evidence>
<keyword evidence="2" id="KW-0805">Transcription regulation</keyword>
<dbReference type="PANTHER" id="PTHR30126:SF91">
    <property type="entry name" value="LYSR FAMILY TRANSCRIPTIONAL REGULATOR"/>
    <property type="match status" value="1"/>
</dbReference>
<dbReference type="CDD" id="cd05466">
    <property type="entry name" value="PBP2_LTTR_substrate"/>
    <property type="match status" value="1"/>
</dbReference>
<protein>
    <submittedName>
        <fullName evidence="6">Bacterial regulatory helix-turn-helix, lysR family protein</fullName>
    </submittedName>
</protein>
<evidence type="ECO:0000256" key="3">
    <source>
        <dbReference type="ARBA" id="ARBA00023125"/>
    </source>
</evidence>
<dbReference type="PRINTS" id="PR00039">
    <property type="entry name" value="HTHLYSR"/>
</dbReference>
<dbReference type="GO" id="GO:0003700">
    <property type="term" value="F:DNA-binding transcription factor activity"/>
    <property type="evidence" value="ECO:0007669"/>
    <property type="project" value="InterPro"/>
</dbReference>
<comment type="caution">
    <text evidence="6">The sequence shown here is derived from an EMBL/GenBank/DDBJ whole genome shotgun (WGS) entry which is preliminary data.</text>
</comment>
<dbReference type="AlphaFoldDB" id="A0AAU9QJI0"/>
<dbReference type="Proteomes" id="UP001295462">
    <property type="component" value="Unassembled WGS sequence"/>
</dbReference>
<dbReference type="InterPro" id="IPR005119">
    <property type="entry name" value="LysR_subst-bd"/>
</dbReference>
<evidence type="ECO:0000256" key="1">
    <source>
        <dbReference type="ARBA" id="ARBA00009437"/>
    </source>
</evidence>
<dbReference type="SUPFAM" id="SSF46785">
    <property type="entry name" value="Winged helix' DNA-binding domain"/>
    <property type="match status" value="1"/>
</dbReference>
<proteinExistence type="inferred from homology"/>
<reference evidence="6" key="1">
    <citation type="submission" date="2022-01" db="EMBL/GenBank/DDBJ databases">
        <authorList>
            <person name="Lagorce A."/>
        </authorList>
    </citation>
    <scope>NUCLEOTIDE SEQUENCE</scope>
    <source>
        <strain evidence="6">Th15_F1_A12</strain>
    </source>
</reference>
<dbReference type="InterPro" id="IPR036388">
    <property type="entry name" value="WH-like_DNA-bd_sf"/>
</dbReference>
<dbReference type="PANTHER" id="PTHR30126">
    <property type="entry name" value="HTH-TYPE TRANSCRIPTIONAL REGULATOR"/>
    <property type="match status" value="1"/>
</dbReference>
<keyword evidence="3" id="KW-0238">DNA-binding</keyword>
<evidence type="ECO:0000256" key="4">
    <source>
        <dbReference type="ARBA" id="ARBA00023163"/>
    </source>
</evidence>
<evidence type="ECO:0000256" key="2">
    <source>
        <dbReference type="ARBA" id="ARBA00023015"/>
    </source>
</evidence>
<dbReference type="SUPFAM" id="SSF53850">
    <property type="entry name" value="Periplasmic binding protein-like II"/>
    <property type="match status" value="1"/>
</dbReference>
<comment type="similarity">
    <text evidence="1">Belongs to the LysR transcriptional regulatory family.</text>
</comment>
<dbReference type="EMBL" id="CAKMUD010000057">
    <property type="protein sequence ID" value="CAH1579040.1"/>
    <property type="molecule type" value="Genomic_DNA"/>
</dbReference>
<dbReference type="Gene3D" id="1.10.10.10">
    <property type="entry name" value="Winged helix-like DNA-binding domain superfamily/Winged helix DNA-binding domain"/>
    <property type="match status" value="1"/>
</dbReference>
<organism evidence="6 7">
    <name type="scientific">Vibrio jasicida</name>
    <dbReference type="NCBI Taxonomy" id="766224"/>
    <lineage>
        <taxon>Bacteria</taxon>
        <taxon>Pseudomonadati</taxon>
        <taxon>Pseudomonadota</taxon>
        <taxon>Gammaproteobacteria</taxon>
        <taxon>Vibrionales</taxon>
        <taxon>Vibrionaceae</taxon>
        <taxon>Vibrio</taxon>
    </lineage>
</organism>
<evidence type="ECO:0000313" key="6">
    <source>
        <dbReference type="EMBL" id="CAH1579040.1"/>
    </source>
</evidence>
<dbReference type="Gene3D" id="3.40.190.290">
    <property type="match status" value="1"/>
</dbReference>
<dbReference type="InterPro" id="IPR000847">
    <property type="entry name" value="LysR_HTH_N"/>
</dbReference>
<dbReference type="InterPro" id="IPR036390">
    <property type="entry name" value="WH_DNA-bd_sf"/>
</dbReference>
<dbReference type="GO" id="GO:0000976">
    <property type="term" value="F:transcription cis-regulatory region binding"/>
    <property type="evidence" value="ECO:0007669"/>
    <property type="project" value="TreeGrafter"/>
</dbReference>
<dbReference type="Pfam" id="PF00126">
    <property type="entry name" value="HTH_1"/>
    <property type="match status" value="1"/>
</dbReference>
<sequence>MYSFEQLKIFVTVCETGSFSAAARKLKRAQSGVSQSVANLEIAINQELFNREKNTPTLTDSGKALLPIAQSILHQQKFFDQKVESLEQVYEHELVIAVDESLINQSLLAQFASLADQFPITQFDIITAPTFDVEELIRKGKAQVGIVLADGELKMDMDFFTLGHTRFLTVASPSHPLAQLSVVHDAELKAHRQLVLRSAQRKELWFSYAISTQLWFANSHQTLTDLACQNVGWGLLPERVVSNEIESGKLVALPVAHEFDGWLTTVGCLVSRTRGMGPVLQALVKTLQSYRYQRRIIQNCFVGSSFRNAPRPRQGSSLIEAKDDELGSMLGDSQNLYQSTLNVTLMPFVQSGRRQIAC</sequence>
<name>A0AAU9QJI0_9VIBR</name>
<keyword evidence="4" id="KW-0804">Transcription</keyword>
<dbReference type="Pfam" id="PF03466">
    <property type="entry name" value="LysR_substrate"/>
    <property type="match status" value="1"/>
</dbReference>
<gene>
    <name evidence="6" type="ORF">THF1A12_150149</name>
</gene>
<accession>A0AAU9QJI0</accession>
<evidence type="ECO:0000313" key="7">
    <source>
        <dbReference type="Proteomes" id="UP001295462"/>
    </source>
</evidence>
<dbReference type="FunFam" id="1.10.10.10:FF:000001">
    <property type="entry name" value="LysR family transcriptional regulator"/>
    <property type="match status" value="1"/>
</dbReference>
<dbReference type="PROSITE" id="PS50931">
    <property type="entry name" value="HTH_LYSR"/>
    <property type="match status" value="1"/>
</dbReference>
<feature type="domain" description="HTH lysR-type" evidence="5">
    <location>
        <begin position="1"/>
        <end position="59"/>
    </location>
</feature>